<proteinExistence type="predicted"/>
<reference evidence="2" key="1">
    <citation type="submission" date="2019-12" db="EMBL/GenBank/DDBJ databases">
        <title>An insight into the sialome of adult female Ixodes ricinus ticks feeding for 6 days.</title>
        <authorList>
            <person name="Perner J."/>
            <person name="Ribeiro J.M.C."/>
        </authorList>
    </citation>
    <scope>NUCLEOTIDE SEQUENCE</scope>
    <source>
        <strain evidence="2">Semi-engorged</strain>
        <tissue evidence="2">Salivary glands</tissue>
    </source>
</reference>
<dbReference type="AlphaFoldDB" id="A0A6B0V2S7"/>
<evidence type="ECO:0000313" key="2">
    <source>
        <dbReference type="EMBL" id="MXU96031.1"/>
    </source>
</evidence>
<keyword evidence="1" id="KW-1133">Transmembrane helix</keyword>
<keyword evidence="1" id="KW-0812">Transmembrane</keyword>
<feature type="transmembrane region" description="Helical" evidence="1">
    <location>
        <begin position="15"/>
        <end position="33"/>
    </location>
</feature>
<organism evidence="2">
    <name type="scientific">Ixodes ricinus</name>
    <name type="common">Common tick</name>
    <name type="synonym">Acarus ricinus</name>
    <dbReference type="NCBI Taxonomy" id="34613"/>
    <lineage>
        <taxon>Eukaryota</taxon>
        <taxon>Metazoa</taxon>
        <taxon>Ecdysozoa</taxon>
        <taxon>Arthropoda</taxon>
        <taxon>Chelicerata</taxon>
        <taxon>Arachnida</taxon>
        <taxon>Acari</taxon>
        <taxon>Parasitiformes</taxon>
        <taxon>Ixodida</taxon>
        <taxon>Ixodoidea</taxon>
        <taxon>Ixodidae</taxon>
        <taxon>Ixodinae</taxon>
        <taxon>Ixodes</taxon>
    </lineage>
</organism>
<keyword evidence="1" id="KW-0472">Membrane</keyword>
<dbReference type="EMBL" id="GIFC01013948">
    <property type="protein sequence ID" value="MXU96031.1"/>
    <property type="molecule type" value="Transcribed_RNA"/>
</dbReference>
<protein>
    <submittedName>
        <fullName evidence="2">Putative secreted protein</fullName>
    </submittedName>
</protein>
<name>A0A6B0V2S7_IXORI</name>
<evidence type="ECO:0000256" key="1">
    <source>
        <dbReference type="SAM" id="Phobius"/>
    </source>
</evidence>
<sequence length="202" mass="20925">MLSLSGETRCTPFSTFRFSIVGVLAFSLTFRVGGGGTGATRFVTTATCGLGRPLKCAVILVGILVVPYCIRTSSPSSALPSRGDSSVPDSRRLFAASTVALSRTSLLKAVKSRTGFPSTKLSLLLLLFKLELSALSFVPLLLPPLPVGVSTGGGGLADLARRARLEGCFSATWAARYLVGGGMHRLKVASAGATVPVPLPRA</sequence>
<accession>A0A6B0V2S7</accession>